<evidence type="ECO:0000259" key="4">
    <source>
        <dbReference type="PROSITE" id="PS50043"/>
    </source>
</evidence>
<accession>A0A347WH50</accession>
<dbReference type="Proteomes" id="UP000264120">
    <property type="component" value="Plasmid unnamed3"/>
</dbReference>
<feature type="domain" description="HTH luxR-type" evidence="4">
    <location>
        <begin position="152"/>
        <end position="217"/>
    </location>
</feature>
<keyword evidence="2" id="KW-0238">DNA-binding</keyword>
<gene>
    <name evidence="5" type="primary">luxR</name>
    <name evidence="5" type="ORF">CD178_03449</name>
</gene>
<dbReference type="PANTHER" id="PTHR44688:SF25">
    <property type="entry name" value="HTH LUXR-TYPE DOMAIN-CONTAINING PROTEIN"/>
    <property type="match status" value="1"/>
</dbReference>
<dbReference type="GO" id="GO:0006355">
    <property type="term" value="P:regulation of DNA-templated transcription"/>
    <property type="evidence" value="ECO:0007669"/>
    <property type="project" value="InterPro"/>
</dbReference>
<geneLocation type="plasmid" evidence="5 6">
    <name>unnamed3</name>
</geneLocation>
<dbReference type="InterPro" id="IPR036388">
    <property type="entry name" value="WH-like_DNA-bd_sf"/>
</dbReference>
<dbReference type="InterPro" id="IPR000792">
    <property type="entry name" value="Tscrpt_reg_LuxR_C"/>
</dbReference>
<protein>
    <submittedName>
        <fullName evidence="5">Transcriptional activator protein LuxR</fullName>
    </submittedName>
</protein>
<keyword evidence="1" id="KW-0805">Transcription regulation</keyword>
<sequence length="219" mass="24696">MQDLAFEIRDNGNAAHLTYHFLSNPWIREGGELGVTTYPMSWQKLYTEKNLVHSDPVVRMAHTSALPFLWSEITILSHQESRVMRLFSEQNLGKDGMSIPLRGLRGELGLLTITGRNMNDFGQGRRGVYAATFSQIGAYIHEWFANYGGRRDPMSPPRLSARERECLAYHGEGLMTQEVSYRLNISEATVRLYLATARHKLCSQTTCGAVAKAIKFGLI</sequence>
<dbReference type="PANTHER" id="PTHR44688">
    <property type="entry name" value="DNA-BINDING TRANSCRIPTIONAL ACTIVATOR DEVR_DOSR"/>
    <property type="match status" value="1"/>
</dbReference>
<keyword evidence="6" id="KW-1185">Reference proteome</keyword>
<evidence type="ECO:0000256" key="1">
    <source>
        <dbReference type="ARBA" id="ARBA00023015"/>
    </source>
</evidence>
<evidence type="ECO:0000313" key="6">
    <source>
        <dbReference type="Proteomes" id="UP000264120"/>
    </source>
</evidence>
<dbReference type="SUPFAM" id="SSF46894">
    <property type="entry name" value="C-terminal effector domain of the bipartite response regulators"/>
    <property type="match status" value="1"/>
</dbReference>
<reference evidence="5 6" key="1">
    <citation type="submission" date="2017-08" db="EMBL/GenBank/DDBJ databases">
        <title>Complete genome sequence of Gluconacetobacter saccharivorans CV1 isolated from Fermented Vinegar.</title>
        <authorList>
            <person name="Kim S.-Y."/>
        </authorList>
    </citation>
    <scope>NUCLEOTIDE SEQUENCE [LARGE SCALE GENOMIC DNA]</scope>
    <source>
        <strain evidence="5 6">CV1</strain>
        <plasmid evidence="5 6">unnamed3</plasmid>
    </source>
</reference>
<evidence type="ECO:0000313" key="5">
    <source>
        <dbReference type="EMBL" id="AXY24193.1"/>
    </source>
</evidence>
<dbReference type="SMART" id="SM00421">
    <property type="entry name" value="HTH_LUXR"/>
    <property type="match status" value="1"/>
</dbReference>
<dbReference type="Gene3D" id="3.30.450.80">
    <property type="entry name" value="Transcription factor LuxR-like, autoinducer-binding domain"/>
    <property type="match status" value="1"/>
</dbReference>
<dbReference type="CDD" id="cd06170">
    <property type="entry name" value="LuxR_C_like"/>
    <property type="match status" value="1"/>
</dbReference>
<dbReference type="PRINTS" id="PR00038">
    <property type="entry name" value="HTHLUXR"/>
</dbReference>
<evidence type="ECO:0000256" key="3">
    <source>
        <dbReference type="ARBA" id="ARBA00023163"/>
    </source>
</evidence>
<dbReference type="GO" id="GO:0003677">
    <property type="term" value="F:DNA binding"/>
    <property type="evidence" value="ECO:0007669"/>
    <property type="project" value="UniProtKB-KW"/>
</dbReference>
<dbReference type="SUPFAM" id="SSF75516">
    <property type="entry name" value="Pheromone-binding domain of LuxR-like quorum-sensing transcription factors"/>
    <property type="match status" value="1"/>
</dbReference>
<dbReference type="EMBL" id="CP023039">
    <property type="protein sequence ID" value="AXY24193.1"/>
    <property type="molecule type" value="Genomic_DNA"/>
</dbReference>
<dbReference type="Pfam" id="PF03472">
    <property type="entry name" value="Autoind_bind"/>
    <property type="match status" value="1"/>
</dbReference>
<dbReference type="Gene3D" id="1.10.10.10">
    <property type="entry name" value="Winged helix-like DNA-binding domain superfamily/Winged helix DNA-binding domain"/>
    <property type="match status" value="1"/>
</dbReference>
<keyword evidence="3" id="KW-0804">Transcription</keyword>
<dbReference type="InterPro" id="IPR036693">
    <property type="entry name" value="TF_LuxR_autoind-bd_dom_sf"/>
</dbReference>
<dbReference type="AlphaFoldDB" id="A0A347WH50"/>
<name>A0A347WH50_9PROT</name>
<dbReference type="KEGG" id="ksc:CD178_03449"/>
<dbReference type="InterPro" id="IPR005143">
    <property type="entry name" value="TF_LuxR_autoind-bd_dom"/>
</dbReference>
<dbReference type="Pfam" id="PF00196">
    <property type="entry name" value="GerE"/>
    <property type="match status" value="1"/>
</dbReference>
<dbReference type="InterPro" id="IPR016032">
    <property type="entry name" value="Sig_transdc_resp-reg_C-effctor"/>
</dbReference>
<dbReference type="PROSITE" id="PS50043">
    <property type="entry name" value="HTH_LUXR_2"/>
    <property type="match status" value="1"/>
</dbReference>
<evidence type="ECO:0000256" key="2">
    <source>
        <dbReference type="ARBA" id="ARBA00023125"/>
    </source>
</evidence>
<organism evidence="5 6">
    <name type="scientific">Komagataeibacter saccharivorans</name>
    <dbReference type="NCBI Taxonomy" id="265959"/>
    <lineage>
        <taxon>Bacteria</taxon>
        <taxon>Pseudomonadati</taxon>
        <taxon>Pseudomonadota</taxon>
        <taxon>Alphaproteobacteria</taxon>
        <taxon>Acetobacterales</taxon>
        <taxon>Acetobacteraceae</taxon>
        <taxon>Komagataeibacter</taxon>
    </lineage>
</organism>
<proteinExistence type="predicted"/>
<keyword evidence="5" id="KW-0614">Plasmid</keyword>